<dbReference type="EMBL" id="PJKA01000002">
    <property type="protein sequence ID" value="PNC20402.1"/>
    <property type="molecule type" value="Genomic_DNA"/>
</dbReference>
<dbReference type="InterPro" id="IPR008928">
    <property type="entry name" value="6-hairpin_glycosidase_sf"/>
</dbReference>
<dbReference type="InterPro" id="IPR010819">
    <property type="entry name" value="AGE/CE"/>
</dbReference>
<name>A0A2N8HH90_9BACT</name>
<comment type="similarity">
    <text evidence="1">Belongs to the N-acylglucosamine 2-epimerase family.</text>
</comment>
<comment type="caution">
    <text evidence="3">The sequence shown here is derived from an EMBL/GenBank/DDBJ whole genome shotgun (WGS) entry which is preliminary data.</text>
</comment>
<evidence type="ECO:0000256" key="2">
    <source>
        <dbReference type="ARBA" id="ARBA00023235"/>
    </source>
</evidence>
<evidence type="ECO:0000313" key="3">
    <source>
        <dbReference type="EMBL" id="PNC20402.1"/>
    </source>
</evidence>
<gene>
    <name evidence="3" type="ORF">CXU22_01065</name>
</gene>
<evidence type="ECO:0000313" key="4">
    <source>
        <dbReference type="Proteomes" id="UP000236000"/>
    </source>
</evidence>
<protein>
    <submittedName>
        <fullName evidence="3">N-acylglucosamine 2-epimerase</fullName>
    </submittedName>
</protein>
<dbReference type="Proteomes" id="UP000236000">
    <property type="component" value="Unassembled WGS sequence"/>
</dbReference>
<dbReference type="Pfam" id="PF07221">
    <property type="entry name" value="GlcNAc_2-epim"/>
    <property type="match status" value="1"/>
</dbReference>
<dbReference type="InterPro" id="IPR012341">
    <property type="entry name" value="6hp_glycosidase-like_sf"/>
</dbReference>
<dbReference type="GO" id="GO:0005975">
    <property type="term" value="P:carbohydrate metabolic process"/>
    <property type="evidence" value="ECO:0007669"/>
    <property type="project" value="InterPro"/>
</dbReference>
<dbReference type="AlphaFoldDB" id="A0A2N8HH90"/>
<dbReference type="Gene3D" id="1.50.10.10">
    <property type="match status" value="1"/>
</dbReference>
<organism evidence="3 4">
    <name type="scientific">Akkermansia muciniphila</name>
    <dbReference type="NCBI Taxonomy" id="239935"/>
    <lineage>
        <taxon>Bacteria</taxon>
        <taxon>Pseudomonadati</taxon>
        <taxon>Verrucomicrobiota</taxon>
        <taxon>Verrucomicrobiia</taxon>
        <taxon>Verrucomicrobiales</taxon>
        <taxon>Akkermansiaceae</taxon>
        <taxon>Akkermansia</taxon>
    </lineage>
</organism>
<dbReference type="GO" id="GO:0016853">
    <property type="term" value="F:isomerase activity"/>
    <property type="evidence" value="ECO:0007669"/>
    <property type="project" value="UniProtKB-KW"/>
</dbReference>
<dbReference type="SUPFAM" id="SSF48208">
    <property type="entry name" value="Six-hairpin glycosidases"/>
    <property type="match status" value="1"/>
</dbReference>
<reference evidence="3 4" key="1">
    <citation type="journal article" date="2017" name="BMC Genomics">
        <title>Genome sequencing of 39 Akkermansia muciniphila isolates reveals its population structure, genomic and functional diverisity, and global distribution in mammalian gut microbiotas.</title>
        <authorList>
            <person name="Guo X."/>
            <person name="Li S."/>
            <person name="Zhang J."/>
            <person name="Wu F."/>
            <person name="Li X."/>
            <person name="Wu D."/>
            <person name="Zhang M."/>
            <person name="Ou Z."/>
            <person name="Jie Z."/>
            <person name="Yan Q."/>
            <person name="Li P."/>
            <person name="Yi J."/>
            <person name="Peng Y."/>
        </authorList>
    </citation>
    <scope>NUCLEOTIDE SEQUENCE [LARGE SCALE GENOMIC DNA]</scope>
    <source>
        <strain evidence="3 4">GP24</strain>
    </source>
</reference>
<keyword evidence="2" id="KW-0413">Isomerase</keyword>
<evidence type="ECO:0000256" key="1">
    <source>
        <dbReference type="ARBA" id="ARBA00008558"/>
    </source>
</evidence>
<proteinExistence type="inferred from homology"/>
<dbReference type="PANTHER" id="PTHR15108">
    <property type="entry name" value="N-ACYLGLUCOSAMINE-2-EPIMERASE"/>
    <property type="match status" value="1"/>
</dbReference>
<accession>A0A2N8HH90</accession>
<dbReference type="FunFam" id="1.50.10.10:FF:000021">
    <property type="entry name" value="N-acylglucosamine 2-epimerase"/>
    <property type="match status" value="1"/>
</dbReference>
<sequence length="393" mass="45174">MAATLDLPVLGAFYRRQLLENVLPFWFPRAFDEKNGGLYHCFDADGTLVDTDKSVWAQGRMAWMLLTMYNSIEKNPDWLKWAESALTFLTSKCVDPSDGRMYFHVEADGTPIRKRRYAYSESFAAIAFAAHAKAVGSEESARAARHWFDIFTDICFTPGKMVPKFTGNRPSTGLGTRMITLATAQELRKYLGDGDGFYTGWIDRCINDLRTLFMKPELKAVMEVVSPDGAIIDHFDERTLNPGHTIEGGWFVLEEARHRGNDPELIKVGCDMIDWAFARGWDKENGGLLYFTDVYGKPVQEYWHNMKFWWPHDEALIAMTLAYKLTGEERYAIYHDMVHNWAFSHFQDVKHGDWFGYLNKDGSRANTLKGSLWKSFFHHPRAMWCCAHYCGAI</sequence>
<dbReference type="OrthoDB" id="5141876at2"/>
<dbReference type="RefSeq" id="WP_102711668.1">
    <property type="nucleotide sequence ID" value="NZ_PJKA01000002.1"/>
</dbReference>